<keyword evidence="2" id="KW-1133">Transmembrane helix</keyword>
<feature type="compositionally biased region" description="Basic and acidic residues" evidence="1">
    <location>
        <begin position="73"/>
        <end position="83"/>
    </location>
</feature>
<reference evidence="3" key="1">
    <citation type="submission" date="2021-01" db="EMBL/GenBank/DDBJ databases">
        <authorList>
            <person name="Corre E."/>
            <person name="Pelletier E."/>
            <person name="Niang G."/>
            <person name="Scheremetjew M."/>
            <person name="Finn R."/>
            <person name="Kale V."/>
            <person name="Holt S."/>
            <person name="Cochrane G."/>
            <person name="Meng A."/>
            <person name="Brown T."/>
            <person name="Cohen L."/>
        </authorList>
    </citation>
    <scope>NUCLEOTIDE SEQUENCE</scope>
    <source>
        <strain evidence="3">CCMP3278</strain>
    </source>
</reference>
<accession>A0A7S0ZC87</accession>
<evidence type="ECO:0000313" key="3">
    <source>
        <dbReference type="EMBL" id="CAD8817298.1"/>
    </source>
</evidence>
<proteinExistence type="predicted"/>
<protein>
    <submittedName>
        <fullName evidence="3">Uncharacterized protein</fullName>
    </submittedName>
</protein>
<feature type="region of interest" description="Disordered" evidence="1">
    <location>
        <begin position="66"/>
        <end position="86"/>
    </location>
</feature>
<dbReference type="EMBL" id="HBFP01002340">
    <property type="protein sequence ID" value="CAD8817298.1"/>
    <property type="molecule type" value="Transcribed_RNA"/>
</dbReference>
<evidence type="ECO:0000256" key="1">
    <source>
        <dbReference type="SAM" id="MobiDB-lite"/>
    </source>
</evidence>
<dbReference type="Pfam" id="PF11282">
    <property type="entry name" value="DUF3082"/>
    <property type="match status" value="1"/>
</dbReference>
<keyword evidence="2" id="KW-0472">Membrane</keyword>
<feature type="transmembrane region" description="Helical" evidence="2">
    <location>
        <begin position="180"/>
        <end position="204"/>
    </location>
</feature>
<dbReference type="AlphaFoldDB" id="A0A7S0ZC87"/>
<name>A0A7S0ZC87_9RHOD</name>
<gene>
    <name evidence="3" type="ORF">TOLI1172_LOCUS1687</name>
</gene>
<feature type="transmembrane region" description="Helical" evidence="2">
    <location>
        <begin position="129"/>
        <end position="149"/>
    </location>
</feature>
<dbReference type="InterPro" id="IPR021434">
    <property type="entry name" value="DUF3082"/>
</dbReference>
<evidence type="ECO:0000256" key="2">
    <source>
        <dbReference type="SAM" id="Phobius"/>
    </source>
</evidence>
<keyword evidence="2" id="KW-0812">Transmembrane</keyword>
<sequence length="226" mass="25039">MECYVGSGQVLGLLGYTLHGCVALKQSGVYVRRVKTPVRMMSVNDTGVESERIGLRVTQDDREVRSSFLTPKTKKEQEEELQNKPRTANDVALEDIAETASRLGIDTSNTAPKPRPIPKRIDVASVDPFQAWIGSVGAGVMFVVFWSILNYLMKYYEVHPDPFESSVYVVQRISAVMRTVLLTVFSLMSGITGITTGGLFILGIKSMSARYSIKSESHIESKPENK</sequence>
<organism evidence="3">
    <name type="scientific">Timspurckia oligopyrenoides</name>
    <dbReference type="NCBI Taxonomy" id="708627"/>
    <lineage>
        <taxon>Eukaryota</taxon>
        <taxon>Rhodophyta</taxon>
        <taxon>Bangiophyceae</taxon>
        <taxon>Porphyridiales</taxon>
        <taxon>Porphyridiaceae</taxon>
        <taxon>Timspurckia</taxon>
    </lineage>
</organism>